<protein>
    <submittedName>
        <fullName evidence="1">Uncharacterized protein</fullName>
    </submittedName>
</protein>
<dbReference type="EMBL" id="JACEIQ010000017">
    <property type="protein sequence ID" value="MBA4495674.1"/>
    <property type="molecule type" value="Genomic_DNA"/>
</dbReference>
<evidence type="ECO:0000313" key="1">
    <source>
        <dbReference type="EMBL" id="MBA4495674.1"/>
    </source>
</evidence>
<evidence type="ECO:0000313" key="2">
    <source>
        <dbReference type="Proteomes" id="UP000535491"/>
    </source>
</evidence>
<dbReference type="Proteomes" id="UP000535491">
    <property type="component" value="Unassembled WGS sequence"/>
</dbReference>
<organism evidence="1 2">
    <name type="scientific">Paenactinomyces guangxiensis</name>
    <dbReference type="NCBI Taxonomy" id="1490290"/>
    <lineage>
        <taxon>Bacteria</taxon>
        <taxon>Bacillati</taxon>
        <taxon>Bacillota</taxon>
        <taxon>Bacilli</taxon>
        <taxon>Bacillales</taxon>
        <taxon>Thermoactinomycetaceae</taxon>
        <taxon>Paenactinomyces</taxon>
    </lineage>
</organism>
<proteinExistence type="predicted"/>
<reference evidence="1 2" key="1">
    <citation type="submission" date="2020-07" db="EMBL/GenBank/DDBJ databases">
        <authorList>
            <person name="Feng H."/>
        </authorList>
    </citation>
    <scope>NUCLEOTIDE SEQUENCE [LARGE SCALE GENOMIC DNA]</scope>
    <source>
        <strain evidence="2">s-10</strain>
    </source>
</reference>
<name>A0A7W1WTF6_9BACL</name>
<accession>A0A7W1WTF6</accession>
<sequence>MLVNNSLFHLYTEKISSLPEHISKKNLLRPDFLLEKENGMEISYGPFDYLNPEAKIVKVGITPGWSQMMLSYAQARDSLRQGNSAEEICYQAKKQASLAGPIRVNMIRMMDEIGISQKLGLVSSQQY</sequence>
<keyword evidence="2" id="KW-1185">Reference proteome</keyword>
<dbReference type="AlphaFoldDB" id="A0A7W1WTF6"/>
<comment type="caution">
    <text evidence="1">The sequence shown here is derived from an EMBL/GenBank/DDBJ whole genome shotgun (WGS) entry which is preliminary data.</text>
</comment>
<dbReference type="RefSeq" id="WP_181753366.1">
    <property type="nucleotide sequence ID" value="NZ_JACEIQ010000017.1"/>
</dbReference>
<gene>
    <name evidence="1" type="ORF">H1191_15375</name>
</gene>